<feature type="domain" description="Arf-GAP" evidence="10">
    <location>
        <begin position="385"/>
        <end position="510"/>
    </location>
</feature>
<organism evidence="11 12">
    <name type="scientific">Entomortierella chlamydospora</name>
    <dbReference type="NCBI Taxonomy" id="101097"/>
    <lineage>
        <taxon>Eukaryota</taxon>
        <taxon>Fungi</taxon>
        <taxon>Fungi incertae sedis</taxon>
        <taxon>Mucoromycota</taxon>
        <taxon>Mortierellomycotina</taxon>
        <taxon>Mortierellomycetes</taxon>
        <taxon>Mortierellales</taxon>
        <taxon>Mortierellaceae</taxon>
        <taxon>Entomortierella</taxon>
    </lineage>
</organism>
<feature type="domain" description="PH" evidence="9">
    <location>
        <begin position="244"/>
        <end position="344"/>
    </location>
</feature>
<keyword evidence="1" id="KW-0343">GTPase activation</keyword>
<dbReference type="Pfam" id="PF12796">
    <property type="entry name" value="Ank_2"/>
    <property type="match status" value="1"/>
</dbReference>
<dbReference type="Gene3D" id="2.30.29.30">
    <property type="entry name" value="Pleckstrin-homology domain (PH domain)/Phosphotyrosine-binding domain (PTB)"/>
    <property type="match status" value="1"/>
</dbReference>
<dbReference type="InterPro" id="IPR001849">
    <property type="entry name" value="PH_domain"/>
</dbReference>
<feature type="compositionally biased region" description="Low complexity" evidence="8">
    <location>
        <begin position="748"/>
        <end position="759"/>
    </location>
</feature>
<evidence type="ECO:0000256" key="2">
    <source>
        <dbReference type="ARBA" id="ARBA00022723"/>
    </source>
</evidence>
<dbReference type="PROSITE" id="PS50003">
    <property type="entry name" value="PH_DOMAIN"/>
    <property type="match status" value="1"/>
</dbReference>
<proteinExistence type="predicted"/>
<keyword evidence="5" id="KW-0040">ANK repeat</keyword>
<comment type="caution">
    <text evidence="11">The sequence shown here is derived from an EMBL/GenBank/DDBJ whole genome shotgun (WGS) entry which is preliminary data.</text>
</comment>
<dbReference type="SUPFAM" id="SSF48403">
    <property type="entry name" value="Ankyrin repeat"/>
    <property type="match status" value="1"/>
</dbReference>
<feature type="region of interest" description="Disordered" evidence="8">
    <location>
        <begin position="794"/>
        <end position="814"/>
    </location>
</feature>
<evidence type="ECO:0000256" key="8">
    <source>
        <dbReference type="SAM" id="MobiDB-lite"/>
    </source>
</evidence>
<keyword evidence="7" id="KW-0175">Coiled coil</keyword>
<dbReference type="PROSITE" id="PS50088">
    <property type="entry name" value="ANK_REPEAT"/>
    <property type="match status" value="1"/>
</dbReference>
<feature type="compositionally biased region" description="Polar residues" evidence="8">
    <location>
        <begin position="738"/>
        <end position="747"/>
    </location>
</feature>
<dbReference type="OrthoDB" id="10266696at2759"/>
<evidence type="ECO:0000313" key="12">
    <source>
        <dbReference type="Proteomes" id="UP000703661"/>
    </source>
</evidence>
<evidence type="ECO:0000313" key="11">
    <source>
        <dbReference type="EMBL" id="KAG0021309.1"/>
    </source>
</evidence>
<feature type="region of interest" description="Disordered" evidence="8">
    <location>
        <begin position="723"/>
        <end position="763"/>
    </location>
</feature>
<keyword evidence="4" id="KW-0862">Zinc</keyword>
<dbReference type="GO" id="GO:0008270">
    <property type="term" value="F:zinc ion binding"/>
    <property type="evidence" value="ECO:0007669"/>
    <property type="project" value="UniProtKB-KW"/>
</dbReference>
<dbReference type="EMBL" id="JAAAID010000167">
    <property type="protein sequence ID" value="KAG0021309.1"/>
    <property type="molecule type" value="Genomic_DNA"/>
</dbReference>
<dbReference type="InterPro" id="IPR001164">
    <property type="entry name" value="ArfGAP_dom"/>
</dbReference>
<dbReference type="InterPro" id="IPR037278">
    <property type="entry name" value="ARFGAP/RecO"/>
</dbReference>
<evidence type="ECO:0000256" key="5">
    <source>
        <dbReference type="PROSITE-ProRule" id="PRU00023"/>
    </source>
</evidence>
<dbReference type="PROSITE" id="PS50115">
    <property type="entry name" value="ARFGAP"/>
    <property type="match status" value="1"/>
</dbReference>
<dbReference type="AlphaFoldDB" id="A0A9P6N143"/>
<name>A0A9P6N143_9FUNG</name>
<dbReference type="CDD" id="cd13250">
    <property type="entry name" value="PH_ACAP"/>
    <property type="match status" value="1"/>
</dbReference>
<evidence type="ECO:0000256" key="1">
    <source>
        <dbReference type="ARBA" id="ARBA00022468"/>
    </source>
</evidence>
<dbReference type="Gene3D" id="1.10.220.150">
    <property type="entry name" value="Arf GTPase activating protein"/>
    <property type="match status" value="1"/>
</dbReference>
<dbReference type="SUPFAM" id="SSF103657">
    <property type="entry name" value="BAR/IMD domain-like"/>
    <property type="match status" value="1"/>
</dbReference>
<dbReference type="Pfam" id="PF00169">
    <property type="entry name" value="PH"/>
    <property type="match status" value="1"/>
</dbReference>
<feature type="coiled-coil region" evidence="7">
    <location>
        <begin position="80"/>
        <end position="107"/>
    </location>
</feature>
<evidence type="ECO:0000256" key="3">
    <source>
        <dbReference type="ARBA" id="ARBA00022771"/>
    </source>
</evidence>
<dbReference type="SUPFAM" id="SSF50729">
    <property type="entry name" value="PH domain-like"/>
    <property type="match status" value="1"/>
</dbReference>
<dbReference type="Pfam" id="PF01412">
    <property type="entry name" value="ArfGap"/>
    <property type="match status" value="1"/>
</dbReference>
<keyword evidence="12" id="KW-1185">Reference proteome</keyword>
<protein>
    <submittedName>
        <fullName evidence="11">ADP-ribosylation factor GTPase-activating protein agd4</fullName>
    </submittedName>
</protein>
<evidence type="ECO:0000259" key="9">
    <source>
        <dbReference type="PROSITE" id="PS50003"/>
    </source>
</evidence>
<sequence length="814" mass="91031">MNVLELKACKEDIPDFRKQVNEHEDAVLALEATVKTLLKMSKASVELAGEYSAKQLQMAEEMMAVAQSQRGHDFIVTQSIETFSRAIQELEKNRAMMEARKSFQKASDDADIALHRYMSKKTRDQTIPEASKDVADARKKLHIEYVDYCVKLNELQAKERFEFTEHIVTYMYTLSSFHHRGYDVLSSAEPSMSMITENIQRARSRFTEEKPVVKALRDETLNVGNEVYYPLRPFGNTVEVRTQSTTKSGYLYKRGPQRVLASWSRRYFEIEGELLSYTTRGPIVKSDSDSNMVINLRVCTVKVIENGDRPHMFEVISPMRVHYLQAENLEDMQEWVFCLQNAITAAHNSDQAPEVRGFGSLEGKAEPAFSHHGSPNLNGNSDQDKQLLLQVRKIPGNEVCADCKSLSPMWASVNHGTVLCIECSGIHRSLGVHVSKVRSLNLDKWETETVGIMLKLGNEKTNKIFEAKILSGEEERWISINSDRAERERFIMAKYIKKEFISTGVDKKEFLTRSVHEVFWEAMDVSDYCEALRCLALGANIDYLNEDRGSMTALHRAIIRRDDVAVEFLFQWFCDINAVDGQGWCALHHAVANDNSKVLNQLIKKHAKYDIINKNDQSPLDLAKTLEKSEALIVLQIYKFEHQQTEEIRPSSALSGNISTTTLYPYVPSPPPSLPISTSSPASFSEPSKLASVGLASASNDSLPPIVANSLSTADLPSTVLASSSSIQKSKDGKPVLSSRNSTGMVYTTTKSTPGSTPGRFSVADSRSLANTVISTSNPWAEELEASRASKLDAANANEVSSIEATSIKEEDDE</sequence>
<reference evidence="11" key="1">
    <citation type="journal article" date="2020" name="Fungal Divers.">
        <title>Resolving the Mortierellaceae phylogeny through synthesis of multi-gene phylogenetics and phylogenomics.</title>
        <authorList>
            <person name="Vandepol N."/>
            <person name="Liber J."/>
            <person name="Desiro A."/>
            <person name="Na H."/>
            <person name="Kennedy M."/>
            <person name="Barry K."/>
            <person name="Grigoriev I.V."/>
            <person name="Miller A.N."/>
            <person name="O'Donnell K."/>
            <person name="Stajich J.E."/>
            <person name="Bonito G."/>
        </authorList>
    </citation>
    <scope>NUCLEOTIDE SEQUENCE</scope>
    <source>
        <strain evidence="11">NRRL 2769</strain>
    </source>
</reference>
<evidence type="ECO:0000256" key="4">
    <source>
        <dbReference type="ARBA" id="ARBA00022833"/>
    </source>
</evidence>
<dbReference type="SMART" id="SM00233">
    <property type="entry name" value="PH"/>
    <property type="match status" value="1"/>
</dbReference>
<dbReference type="FunFam" id="1.10.220.150:FF:000009">
    <property type="entry name" value="stromal membrane-associated protein 1 isoform X1"/>
    <property type="match status" value="1"/>
</dbReference>
<dbReference type="InterPro" id="IPR004148">
    <property type="entry name" value="BAR_dom"/>
</dbReference>
<gene>
    <name evidence="11" type="primary">AGD4</name>
    <name evidence="11" type="ORF">BGZ80_002678</name>
</gene>
<evidence type="ECO:0000256" key="7">
    <source>
        <dbReference type="SAM" id="Coils"/>
    </source>
</evidence>
<dbReference type="InterPro" id="IPR036770">
    <property type="entry name" value="Ankyrin_rpt-contain_sf"/>
</dbReference>
<dbReference type="PRINTS" id="PR00405">
    <property type="entry name" value="REVINTRACTNG"/>
</dbReference>
<dbReference type="GO" id="GO:0005737">
    <property type="term" value="C:cytoplasm"/>
    <property type="evidence" value="ECO:0007669"/>
    <property type="project" value="InterPro"/>
</dbReference>
<dbReference type="InterPro" id="IPR011993">
    <property type="entry name" value="PH-like_dom_sf"/>
</dbReference>
<dbReference type="CDD" id="cd08204">
    <property type="entry name" value="ArfGap"/>
    <property type="match status" value="1"/>
</dbReference>
<keyword evidence="3 6" id="KW-0863">Zinc-finger</keyword>
<dbReference type="SMART" id="SM00105">
    <property type="entry name" value="ArfGap"/>
    <property type="match status" value="1"/>
</dbReference>
<dbReference type="InterPro" id="IPR038508">
    <property type="entry name" value="ArfGAP_dom_sf"/>
</dbReference>
<dbReference type="GO" id="GO:0005096">
    <property type="term" value="F:GTPase activator activity"/>
    <property type="evidence" value="ECO:0007669"/>
    <property type="project" value="UniProtKB-KW"/>
</dbReference>
<dbReference type="Proteomes" id="UP000703661">
    <property type="component" value="Unassembled WGS sequence"/>
</dbReference>
<keyword evidence="2" id="KW-0479">Metal-binding</keyword>
<feature type="repeat" description="ANK" evidence="5">
    <location>
        <begin position="582"/>
        <end position="614"/>
    </location>
</feature>
<dbReference type="PANTHER" id="PTHR23180:SF160">
    <property type="entry name" value="ADP-RIBOSYLATION FACTOR GTPASE-ACTIVATING PROTEIN EFFECTOR PROTEIN 1"/>
    <property type="match status" value="1"/>
</dbReference>
<accession>A0A9P6N143</accession>
<dbReference type="InterPro" id="IPR027267">
    <property type="entry name" value="AH/BAR_dom_sf"/>
</dbReference>
<evidence type="ECO:0000256" key="6">
    <source>
        <dbReference type="PROSITE-ProRule" id="PRU00288"/>
    </source>
</evidence>
<dbReference type="InterPro" id="IPR002110">
    <property type="entry name" value="Ankyrin_rpt"/>
</dbReference>
<evidence type="ECO:0000259" key="10">
    <source>
        <dbReference type="PROSITE" id="PS50115"/>
    </source>
</evidence>
<dbReference type="Gene3D" id="1.25.40.20">
    <property type="entry name" value="Ankyrin repeat-containing domain"/>
    <property type="match status" value="1"/>
</dbReference>
<dbReference type="InterPro" id="IPR045258">
    <property type="entry name" value="ACAP1/2/3-like"/>
</dbReference>
<dbReference type="SUPFAM" id="SSF57863">
    <property type="entry name" value="ArfGap/RecO-like zinc finger"/>
    <property type="match status" value="1"/>
</dbReference>
<dbReference type="Pfam" id="PF16746">
    <property type="entry name" value="BAR_3"/>
    <property type="match status" value="1"/>
</dbReference>
<dbReference type="PANTHER" id="PTHR23180">
    <property type="entry name" value="CENTAURIN/ARF"/>
    <property type="match status" value="1"/>
</dbReference>
<dbReference type="Gene3D" id="1.20.1270.60">
    <property type="entry name" value="Arfaptin homology (AH) domain/BAR domain"/>
    <property type="match status" value="2"/>
</dbReference>